<keyword evidence="2" id="KW-0812">Transmembrane</keyword>
<feature type="transmembrane region" description="Helical" evidence="2">
    <location>
        <begin position="40"/>
        <end position="59"/>
    </location>
</feature>
<proteinExistence type="predicted"/>
<organism evidence="3 4">
    <name type="scientific">Pseudonocardia xishanensis</name>
    <dbReference type="NCBI Taxonomy" id="630995"/>
    <lineage>
        <taxon>Bacteria</taxon>
        <taxon>Bacillati</taxon>
        <taxon>Actinomycetota</taxon>
        <taxon>Actinomycetes</taxon>
        <taxon>Pseudonocardiales</taxon>
        <taxon>Pseudonocardiaceae</taxon>
        <taxon>Pseudonocardia</taxon>
    </lineage>
</organism>
<dbReference type="EMBL" id="BAABGT010000123">
    <property type="protein sequence ID" value="GAA4560920.1"/>
    <property type="molecule type" value="Genomic_DNA"/>
</dbReference>
<evidence type="ECO:0000256" key="1">
    <source>
        <dbReference type="SAM" id="MobiDB-lite"/>
    </source>
</evidence>
<sequence>MALVVVIVVGGSAVLALLGALLSLIWQALAIAFLGLRALGLMIAVAGVALFLAFGNSGGKETSVPKEPPAVVRQPGGDPTILAPGPSFAPPPPVGPVGGQEPDPRADGPR</sequence>
<gene>
    <name evidence="3" type="ORF">GCM10023175_71950</name>
</gene>
<feature type="region of interest" description="Disordered" evidence="1">
    <location>
        <begin position="59"/>
        <end position="110"/>
    </location>
</feature>
<dbReference type="RefSeq" id="WP_345428839.1">
    <property type="nucleotide sequence ID" value="NZ_BAABGT010000123.1"/>
</dbReference>
<reference evidence="4" key="1">
    <citation type="journal article" date="2019" name="Int. J. Syst. Evol. Microbiol.">
        <title>The Global Catalogue of Microorganisms (GCM) 10K type strain sequencing project: providing services to taxonomists for standard genome sequencing and annotation.</title>
        <authorList>
            <consortium name="The Broad Institute Genomics Platform"/>
            <consortium name="The Broad Institute Genome Sequencing Center for Infectious Disease"/>
            <person name="Wu L."/>
            <person name="Ma J."/>
        </authorList>
    </citation>
    <scope>NUCLEOTIDE SEQUENCE [LARGE SCALE GENOMIC DNA]</scope>
    <source>
        <strain evidence="4">JCM 17906</strain>
    </source>
</reference>
<evidence type="ECO:0000313" key="4">
    <source>
        <dbReference type="Proteomes" id="UP001501598"/>
    </source>
</evidence>
<keyword evidence="2" id="KW-1133">Transmembrane helix</keyword>
<protein>
    <submittedName>
        <fullName evidence="3">Uncharacterized protein</fullName>
    </submittedName>
</protein>
<comment type="caution">
    <text evidence="3">The sequence shown here is derived from an EMBL/GenBank/DDBJ whole genome shotgun (WGS) entry which is preliminary data.</text>
</comment>
<evidence type="ECO:0000313" key="3">
    <source>
        <dbReference type="EMBL" id="GAA4560920.1"/>
    </source>
</evidence>
<evidence type="ECO:0000256" key="2">
    <source>
        <dbReference type="SAM" id="Phobius"/>
    </source>
</evidence>
<dbReference type="Proteomes" id="UP001501598">
    <property type="component" value="Unassembled WGS sequence"/>
</dbReference>
<name>A0ABP8S5Y4_9PSEU</name>
<keyword evidence="2" id="KW-0472">Membrane</keyword>
<accession>A0ABP8S5Y4</accession>
<keyword evidence="4" id="KW-1185">Reference proteome</keyword>